<comment type="caution">
    <text evidence="2">The sequence shown here is derived from an EMBL/GenBank/DDBJ whole genome shotgun (WGS) entry which is preliminary data.</text>
</comment>
<evidence type="ECO:0008006" key="4">
    <source>
        <dbReference type="Google" id="ProtNLM"/>
    </source>
</evidence>
<evidence type="ECO:0000313" key="2">
    <source>
        <dbReference type="EMBL" id="CAD7805988.1"/>
    </source>
</evidence>
<feature type="signal peptide" evidence="1">
    <location>
        <begin position="1"/>
        <end position="17"/>
    </location>
</feature>
<name>A0A9N8MFG8_9FLAO</name>
<dbReference type="AlphaFoldDB" id="A0A9N8MFG8"/>
<dbReference type="EMBL" id="CAJIMS010000001">
    <property type="protein sequence ID" value="CAD7805988.1"/>
    <property type="molecule type" value="Genomic_DNA"/>
</dbReference>
<accession>A0A9N8MFG8</accession>
<organism evidence="2 3">
    <name type="scientific">Chryseobacterium aquaeductus</name>
    <dbReference type="NCBI Taxonomy" id="2675056"/>
    <lineage>
        <taxon>Bacteria</taxon>
        <taxon>Pseudomonadati</taxon>
        <taxon>Bacteroidota</taxon>
        <taxon>Flavobacteriia</taxon>
        <taxon>Flavobacteriales</taxon>
        <taxon>Weeksellaceae</taxon>
        <taxon>Chryseobacterium group</taxon>
        <taxon>Chryseobacterium</taxon>
    </lineage>
</organism>
<evidence type="ECO:0000256" key="1">
    <source>
        <dbReference type="SAM" id="SignalP"/>
    </source>
</evidence>
<reference evidence="2" key="1">
    <citation type="submission" date="2020-12" db="EMBL/GenBank/DDBJ databases">
        <authorList>
            <person name="Rodrigo-Torres L."/>
            <person name="Arahal R. D."/>
            <person name="Lucena T."/>
        </authorList>
    </citation>
    <scope>NUCLEOTIDE SEQUENCE</scope>
    <source>
        <strain evidence="2">CECT 9390</strain>
    </source>
</reference>
<keyword evidence="1" id="KW-0732">Signal</keyword>
<sequence length="183" mass="20969">MKKIILFFVLISGLTFAQMENFVIDNSQVSWQKVYETNKNFEEIVESLKGRNNLIIKEKNENSLDGEISNLIMDYKKAGHTYMGTPIILNETNKYKGFFKIEFKEGKYRTTVRNVSSEGMTVTMYGSGLGLGSQLDTTLENMALNKKGELRKGFPKVSGKIIDVTFTNLFDFTKIEENKKTDW</sequence>
<dbReference type="RefSeq" id="WP_162087852.1">
    <property type="nucleotide sequence ID" value="NZ_CAJIMS010000001.1"/>
</dbReference>
<keyword evidence="3" id="KW-1185">Reference proteome</keyword>
<dbReference type="Proteomes" id="UP000662618">
    <property type="component" value="Unassembled WGS sequence"/>
</dbReference>
<protein>
    <recommendedName>
        <fullName evidence="4">DUF4251 domain-containing protein</fullName>
    </recommendedName>
</protein>
<feature type="chain" id="PRO_5040384331" description="DUF4251 domain-containing protein" evidence="1">
    <location>
        <begin position="18"/>
        <end position="183"/>
    </location>
</feature>
<proteinExistence type="predicted"/>
<gene>
    <name evidence="2" type="ORF">CHRY9390_01447</name>
</gene>
<evidence type="ECO:0000313" key="3">
    <source>
        <dbReference type="Proteomes" id="UP000662618"/>
    </source>
</evidence>